<protein>
    <recommendedName>
        <fullName evidence="2">Sperm microtubule inner protein 1 C-terminal domain-containing protein</fullName>
    </recommendedName>
</protein>
<organism evidence="3">
    <name type="scientific">Cladocopium goreaui</name>
    <dbReference type="NCBI Taxonomy" id="2562237"/>
    <lineage>
        <taxon>Eukaryota</taxon>
        <taxon>Sar</taxon>
        <taxon>Alveolata</taxon>
        <taxon>Dinophyceae</taxon>
        <taxon>Suessiales</taxon>
        <taxon>Symbiodiniaceae</taxon>
        <taxon>Cladocopium</taxon>
    </lineage>
</organism>
<feature type="region of interest" description="Disordered" evidence="1">
    <location>
        <begin position="191"/>
        <end position="262"/>
    </location>
</feature>
<evidence type="ECO:0000256" key="1">
    <source>
        <dbReference type="SAM" id="MobiDB-lite"/>
    </source>
</evidence>
<feature type="compositionally biased region" description="Basic and acidic residues" evidence="1">
    <location>
        <begin position="370"/>
        <end position="384"/>
    </location>
</feature>
<feature type="compositionally biased region" description="Basic and acidic residues" evidence="1">
    <location>
        <begin position="723"/>
        <end position="745"/>
    </location>
</feature>
<feature type="domain" description="Sperm microtubule inner protein 1 C-terminal" evidence="2">
    <location>
        <begin position="101"/>
        <end position="174"/>
    </location>
</feature>
<dbReference type="AlphaFoldDB" id="A0A9P1G1M1"/>
<evidence type="ECO:0000313" key="5">
    <source>
        <dbReference type="Proteomes" id="UP001152797"/>
    </source>
</evidence>
<dbReference type="EMBL" id="CAMXCT030001972">
    <property type="protein sequence ID" value="CAL4781907.1"/>
    <property type="molecule type" value="Genomic_DNA"/>
</dbReference>
<dbReference type="EMBL" id="CAMXCT020001972">
    <property type="protein sequence ID" value="CAL1147970.1"/>
    <property type="molecule type" value="Genomic_DNA"/>
</dbReference>
<evidence type="ECO:0000313" key="3">
    <source>
        <dbReference type="EMBL" id="CAI3994595.1"/>
    </source>
</evidence>
<feature type="compositionally biased region" description="Polar residues" evidence="1">
    <location>
        <begin position="251"/>
        <end position="262"/>
    </location>
</feature>
<feature type="compositionally biased region" description="Basic and acidic residues" evidence="1">
    <location>
        <begin position="469"/>
        <end position="479"/>
    </location>
</feature>
<dbReference type="Pfam" id="PF22589">
    <property type="entry name" value="SPMIP1"/>
    <property type="match status" value="1"/>
</dbReference>
<feature type="compositionally biased region" description="Basic and acidic residues" evidence="1">
    <location>
        <begin position="619"/>
        <end position="629"/>
    </location>
</feature>
<name>A0A9P1G1M1_9DINO</name>
<feature type="compositionally biased region" description="Low complexity" evidence="1">
    <location>
        <begin position="224"/>
        <end position="247"/>
    </location>
</feature>
<dbReference type="Proteomes" id="UP001152797">
    <property type="component" value="Unassembled WGS sequence"/>
</dbReference>
<comment type="caution">
    <text evidence="3">The sequence shown here is derived from an EMBL/GenBank/DDBJ whole genome shotgun (WGS) entry which is preliminary data.</text>
</comment>
<reference evidence="3" key="1">
    <citation type="submission" date="2022-10" db="EMBL/GenBank/DDBJ databases">
        <authorList>
            <person name="Chen Y."/>
            <person name="Dougan E. K."/>
            <person name="Chan C."/>
            <person name="Rhodes N."/>
            <person name="Thang M."/>
        </authorList>
    </citation>
    <scope>NUCLEOTIDE SEQUENCE</scope>
</reference>
<feature type="compositionally biased region" description="Basic and acidic residues" evidence="1">
    <location>
        <begin position="196"/>
        <end position="207"/>
    </location>
</feature>
<gene>
    <name evidence="3" type="ORF">C1SCF055_LOCUS21233</name>
</gene>
<sequence length="817" mass="90083">MPVQQPEGRIKNFNTLWNRIQNDVINKEDKLRWAMLDKQMEIRRSTGQLRTEPLKLPRAHTNIGPYPGCKRNVPLSPRKSAAVCFLEQRLLRAESDSKLKTMRDTLYDGVSGCGEGRYAYLKLRSKTSIRSRYGDEPQATSQDYGWVQPTGEYRASPFAHKPGVVEAFNRPCGAVTPAGARKGGALTRAIARQNGKRPEAARARDSPASDTVSFGGRSSPGEKPGAQRPSSAPSRRSFEPPSRASPAGSVGAQSVQRQSSDSGLLKAKSVLVVEEASGSPNKLRDKARAVGMMKRAQTAVLASPEEPTDVDLLLKKTNFAPDVESDQRKRALSVPSSPDNKSSQPLAADLPQGPPRRNVITPTPDPTSDDGSRPTRSKHSELPQRRTALIAMATGAETADRIKSLFGAGNRVDPKVWTAWVENLAHSGQSQPMAGHFGEVDHEGKRQKEATDKEHMEFLTEDYFLQDLDQSKDPAEKTGKSKQGRPKKPMSTAFTDRGVRMREGVATKHLLRMDLQSYEDEGPTKHKAGCNCSVCQPTHIHPAGQPTHACAHNVVADPVKVKVGKHNYPQAQSPGVRKALEYAQGSAHEHELLFQQSMTRKGRVQADTSSTTAGQYRRPKTEAMVKKSPEGGNPTLQRSDASYILNPRESDPPHPHDRICNTRKARGEFKEGYSQECTRFAVKWNQDLYRFDVLSYGGDAIRPLFRAGSCPPNQSSANPITGDVKDNVKSPRRKTEHEQKGREKAGQAVRMLTNHTDLDAQAKEDRENRMQVDENFAKLCKAGVELGSTRAAEVSKIKATQFRHLSTNVANALKWDD</sequence>
<feature type="region of interest" description="Disordered" evidence="1">
    <location>
        <begin position="712"/>
        <end position="746"/>
    </location>
</feature>
<feature type="region of interest" description="Disordered" evidence="1">
    <location>
        <begin position="599"/>
        <end position="639"/>
    </location>
</feature>
<dbReference type="InterPro" id="IPR054323">
    <property type="entry name" value="SPMIP1_C"/>
</dbReference>
<accession>A0A9P1G1M1</accession>
<feature type="region of interest" description="Disordered" evidence="1">
    <location>
        <begin position="324"/>
        <end position="385"/>
    </location>
</feature>
<feature type="compositionally biased region" description="Polar residues" evidence="1">
    <location>
        <begin position="334"/>
        <end position="345"/>
    </location>
</feature>
<evidence type="ECO:0000259" key="2">
    <source>
        <dbReference type="Pfam" id="PF22589"/>
    </source>
</evidence>
<reference evidence="4 5" key="2">
    <citation type="submission" date="2024-05" db="EMBL/GenBank/DDBJ databases">
        <authorList>
            <person name="Chen Y."/>
            <person name="Shah S."/>
            <person name="Dougan E. K."/>
            <person name="Thang M."/>
            <person name="Chan C."/>
        </authorList>
    </citation>
    <scope>NUCLEOTIDE SEQUENCE [LARGE SCALE GENOMIC DNA]</scope>
</reference>
<keyword evidence="5" id="KW-1185">Reference proteome</keyword>
<feature type="region of interest" description="Disordered" evidence="1">
    <location>
        <begin position="465"/>
        <end position="494"/>
    </location>
</feature>
<proteinExistence type="predicted"/>
<evidence type="ECO:0000313" key="4">
    <source>
        <dbReference type="EMBL" id="CAL4781907.1"/>
    </source>
</evidence>
<dbReference type="EMBL" id="CAMXCT010001972">
    <property type="protein sequence ID" value="CAI3994595.1"/>
    <property type="molecule type" value="Genomic_DNA"/>
</dbReference>
<dbReference type="OrthoDB" id="441489at2759"/>